<dbReference type="Gene3D" id="3.40.50.720">
    <property type="entry name" value="NAD(P)-binding Rossmann-like Domain"/>
    <property type="match status" value="1"/>
</dbReference>
<sequence length="265" mass="26633">MVIGVMGAGRLGSAVLAGLLASGHAAEDVVVAEKDAARAAEIAGQHGVEVHPPTVVAQRADVLLVVVKPQDVAAALTEVAPVVAADTLVVSLAAGVTTAAIEGHLPSKPPVIRVMTNTPLLVGAAMSAICAGQHAGDRHLAAAEALLEPVGQVVRVSEASLDAVTALSGSGPAYFFYVVEALVEAGVRLGLPRALATQLVTQTATGSARMLAETGENPALLREAVTSPAGTTIAALHHLDRAAVRAALMDACLAASDRSRELGQT</sequence>
<gene>
    <name evidence="4 9" type="primary">proC</name>
    <name evidence="9" type="ORF">MXD59_02945</name>
</gene>
<evidence type="ECO:0000313" key="9">
    <source>
        <dbReference type="EMBL" id="MCK9874749.1"/>
    </source>
</evidence>
<dbReference type="InterPro" id="IPR028939">
    <property type="entry name" value="P5C_Rdtase_cat_N"/>
</dbReference>
<keyword evidence="4" id="KW-0963">Cytoplasm</keyword>
<evidence type="ECO:0000256" key="2">
    <source>
        <dbReference type="ARBA" id="ARBA00022857"/>
    </source>
</evidence>
<accession>A0ABT0JTR3</accession>
<evidence type="ECO:0000259" key="7">
    <source>
        <dbReference type="Pfam" id="PF03807"/>
    </source>
</evidence>
<comment type="function">
    <text evidence="4">Catalyzes the reduction of 1-pyrroline-5-carboxylate (PCA) to L-proline.</text>
</comment>
<dbReference type="SUPFAM" id="SSF51735">
    <property type="entry name" value="NAD(P)-binding Rossmann-fold domains"/>
    <property type="match status" value="1"/>
</dbReference>
<dbReference type="PROSITE" id="PS00521">
    <property type="entry name" value="P5CR"/>
    <property type="match status" value="1"/>
</dbReference>
<dbReference type="HAMAP" id="MF_01925">
    <property type="entry name" value="P5C_reductase"/>
    <property type="match status" value="1"/>
</dbReference>
<reference evidence="9 10" key="1">
    <citation type="submission" date="2022-04" db="EMBL/GenBank/DDBJ databases">
        <title>Genome diversity in the genus Frankia.</title>
        <authorList>
            <person name="Carlos-Shanley C."/>
            <person name="Hahn D."/>
        </authorList>
    </citation>
    <scope>NUCLEOTIDE SEQUENCE [LARGE SCALE GENOMIC DNA]</scope>
    <source>
        <strain evidence="9 10">Ag45/Mut15</strain>
    </source>
</reference>
<evidence type="ECO:0000313" key="10">
    <source>
        <dbReference type="Proteomes" id="UP001201873"/>
    </source>
</evidence>
<dbReference type="InterPro" id="IPR000304">
    <property type="entry name" value="Pyrroline-COOH_reductase"/>
</dbReference>
<proteinExistence type="inferred from homology"/>
<organism evidence="9 10">
    <name type="scientific">Frankia umida</name>
    <dbReference type="NCBI Taxonomy" id="573489"/>
    <lineage>
        <taxon>Bacteria</taxon>
        <taxon>Bacillati</taxon>
        <taxon>Actinomycetota</taxon>
        <taxon>Actinomycetes</taxon>
        <taxon>Frankiales</taxon>
        <taxon>Frankiaceae</taxon>
        <taxon>Frankia</taxon>
    </lineage>
</organism>
<name>A0ABT0JTR3_9ACTN</name>
<dbReference type="InterPro" id="IPR036291">
    <property type="entry name" value="NAD(P)-bd_dom_sf"/>
</dbReference>
<evidence type="ECO:0000256" key="1">
    <source>
        <dbReference type="ARBA" id="ARBA00005525"/>
    </source>
</evidence>
<feature type="domain" description="Pyrroline-5-carboxylate reductase catalytic N-terminal" evidence="7">
    <location>
        <begin position="3"/>
        <end position="95"/>
    </location>
</feature>
<keyword evidence="10" id="KW-1185">Reference proteome</keyword>
<dbReference type="InterPro" id="IPR008927">
    <property type="entry name" value="6-PGluconate_DH-like_C_sf"/>
</dbReference>
<dbReference type="EC" id="1.5.1.2" evidence="4 5"/>
<comment type="catalytic activity">
    <reaction evidence="4 6">
        <text>L-proline + NADP(+) = (S)-1-pyrroline-5-carboxylate + NADPH + 2 H(+)</text>
        <dbReference type="Rhea" id="RHEA:14109"/>
        <dbReference type="ChEBI" id="CHEBI:15378"/>
        <dbReference type="ChEBI" id="CHEBI:17388"/>
        <dbReference type="ChEBI" id="CHEBI:57783"/>
        <dbReference type="ChEBI" id="CHEBI:58349"/>
        <dbReference type="ChEBI" id="CHEBI:60039"/>
        <dbReference type="EC" id="1.5.1.2"/>
    </reaction>
</comment>
<dbReference type="PANTHER" id="PTHR11645">
    <property type="entry name" value="PYRROLINE-5-CARBOXYLATE REDUCTASE"/>
    <property type="match status" value="1"/>
</dbReference>
<keyword evidence="2 4" id="KW-0521">NADP</keyword>
<dbReference type="InterPro" id="IPR053790">
    <property type="entry name" value="P5CR-like_CS"/>
</dbReference>
<evidence type="ECO:0000256" key="6">
    <source>
        <dbReference type="RuleBase" id="RU003903"/>
    </source>
</evidence>
<dbReference type="PANTHER" id="PTHR11645:SF0">
    <property type="entry name" value="PYRROLINE-5-CARBOXYLATE REDUCTASE 3"/>
    <property type="match status" value="1"/>
</dbReference>
<dbReference type="PIRSF" id="PIRSF000193">
    <property type="entry name" value="Pyrrol-5-carb_rd"/>
    <property type="match status" value="1"/>
</dbReference>
<feature type="domain" description="Pyrroline-5-carboxylate reductase dimerisation" evidence="8">
    <location>
        <begin position="158"/>
        <end position="262"/>
    </location>
</feature>
<dbReference type="SUPFAM" id="SSF48179">
    <property type="entry name" value="6-phosphogluconate dehydrogenase C-terminal domain-like"/>
    <property type="match status" value="1"/>
</dbReference>
<dbReference type="Gene3D" id="1.10.3730.10">
    <property type="entry name" value="ProC C-terminal domain-like"/>
    <property type="match status" value="1"/>
</dbReference>
<comment type="caution">
    <text evidence="9">The sequence shown here is derived from an EMBL/GenBank/DDBJ whole genome shotgun (WGS) entry which is preliminary data.</text>
</comment>
<evidence type="ECO:0000256" key="4">
    <source>
        <dbReference type="HAMAP-Rule" id="MF_01925"/>
    </source>
</evidence>
<dbReference type="NCBIfam" id="TIGR00112">
    <property type="entry name" value="proC"/>
    <property type="match status" value="1"/>
</dbReference>
<keyword evidence="4 6" id="KW-0028">Amino-acid biosynthesis</keyword>
<comment type="subcellular location">
    <subcellularLocation>
        <location evidence="4">Cytoplasm</location>
    </subcellularLocation>
</comment>
<dbReference type="Pfam" id="PF03807">
    <property type="entry name" value="F420_oxidored"/>
    <property type="match status" value="1"/>
</dbReference>
<keyword evidence="4 6" id="KW-0641">Proline biosynthesis</keyword>
<dbReference type="EMBL" id="JALKFT010000002">
    <property type="protein sequence ID" value="MCK9874749.1"/>
    <property type="molecule type" value="Genomic_DNA"/>
</dbReference>
<dbReference type="Proteomes" id="UP001201873">
    <property type="component" value="Unassembled WGS sequence"/>
</dbReference>
<dbReference type="RefSeq" id="WP_248823450.1">
    <property type="nucleotide sequence ID" value="NZ_JALKFT010000002.1"/>
</dbReference>
<comment type="similarity">
    <text evidence="1 4 6">Belongs to the pyrroline-5-carboxylate reductase family.</text>
</comment>
<comment type="catalytic activity">
    <reaction evidence="4">
        <text>L-proline + NAD(+) = (S)-1-pyrroline-5-carboxylate + NADH + 2 H(+)</text>
        <dbReference type="Rhea" id="RHEA:14105"/>
        <dbReference type="ChEBI" id="CHEBI:15378"/>
        <dbReference type="ChEBI" id="CHEBI:17388"/>
        <dbReference type="ChEBI" id="CHEBI:57540"/>
        <dbReference type="ChEBI" id="CHEBI:57945"/>
        <dbReference type="ChEBI" id="CHEBI:60039"/>
        <dbReference type="EC" id="1.5.1.2"/>
    </reaction>
</comment>
<dbReference type="Pfam" id="PF14748">
    <property type="entry name" value="P5CR_dimer"/>
    <property type="match status" value="1"/>
</dbReference>
<evidence type="ECO:0000256" key="5">
    <source>
        <dbReference type="NCBIfam" id="TIGR00112"/>
    </source>
</evidence>
<dbReference type="InterPro" id="IPR029036">
    <property type="entry name" value="P5CR_dimer"/>
</dbReference>
<dbReference type="GO" id="GO:0004735">
    <property type="term" value="F:pyrroline-5-carboxylate reductase activity"/>
    <property type="evidence" value="ECO:0007669"/>
    <property type="project" value="UniProtKB-EC"/>
</dbReference>
<keyword evidence="3 4" id="KW-0560">Oxidoreductase</keyword>
<protein>
    <recommendedName>
        <fullName evidence="4 5">Pyrroline-5-carboxylate reductase</fullName>
        <shortName evidence="4">P5C reductase</shortName>
        <shortName evidence="4">P5CR</shortName>
        <ecNumber evidence="4 5">1.5.1.2</ecNumber>
    </recommendedName>
    <alternativeName>
        <fullName evidence="4">PCA reductase</fullName>
    </alternativeName>
</protein>
<evidence type="ECO:0000256" key="3">
    <source>
        <dbReference type="ARBA" id="ARBA00023002"/>
    </source>
</evidence>
<comment type="pathway">
    <text evidence="4 6">Amino-acid biosynthesis; L-proline biosynthesis; L-proline from L-glutamate 5-semialdehyde: step 1/1.</text>
</comment>
<evidence type="ECO:0000259" key="8">
    <source>
        <dbReference type="Pfam" id="PF14748"/>
    </source>
</evidence>